<accession>A0A5B0KMQ2</accession>
<gene>
    <name evidence="2" type="ORF">FH063_003100</name>
</gene>
<dbReference type="NCBIfam" id="NF033547">
    <property type="entry name" value="transpos_IS1595"/>
    <property type="match status" value="1"/>
</dbReference>
<evidence type="ECO:0000259" key="1">
    <source>
        <dbReference type="SMART" id="SM01126"/>
    </source>
</evidence>
<evidence type="ECO:0000313" key="2">
    <source>
        <dbReference type="EMBL" id="KAA1053181.1"/>
    </source>
</evidence>
<proteinExistence type="predicted"/>
<dbReference type="SMART" id="SM01126">
    <property type="entry name" value="DDE_Tnp_IS1595"/>
    <property type="match status" value="1"/>
</dbReference>
<dbReference type="Proteomes" id="UP000325333">
    <property type="component" value="Unassembled WGS sequence"/>
</dbReference>
<protein>
    <recommendedName>
        <fullName evidence="1">ISXO2-like transposase domain-containing protein</fullName>
    </recommendedName>
</protein>
<dbReference type="EMBL" id="VEWN01000017">
    <property type="protein sequence ID" value="KAA1053181.1"/>
    <property type="molecule type" value="Genomic_DNA"/>
</dbReference>
<name>A0A5B0KMQ2_9PROT</name>
<dbReference type="InterPro" id="IPR024445">
    <property type="entry name" value="Tnp_ISXO2-like"/>
</dbReference>
<dbReference type="RefSeq" id="WP_149651341.1">
    <property type="nucleotide sequence ID" value="NZ_VEWN01000017.1"/>
</dbReference>
<comment type="caution">
    <text evidence="2">The sequence shown here is derived from an EMBL/GenBank/DDBJ whole genome shotgun (WGS) entry which is preliminary data.</text>
</comment>
<reference evidence="2 3" key="1">
    <citation type="submission" date="2019-07" db="EMBL/GenBank/DDBJ databases">
        <title>Genome sequencing of the stress-tolerant strain Azospirillum brasilense Az19.</title>
        <authorList>
            <person name="Maroniche G.A."/>
            <person name="Garcia J.E."/>
            <person name="Pagnussat L."/>
            <person name="Amenta M."/>
            <person name="Creus C.M."/>
        </authorList>
    </citation>
    <scope>NUCLEOTIDE SEQUENCE [LARGE SCALE GENOMIC DNA]</scope>
    <source>
        <strain evidence="2 3">Az19</strain>
    </source>
</reference>
<sequence>MASTRIAEWTGVSQKSVWKILQAFRELQGFWLDVGTKLQNVVEFDTKYFGGKPRKAKDAEGQKVKHKRGRGTKKQAVFVAAERQGEVRTTVVPDEAEATIRPLAEVQVDPQAHIMSDGDGAFAKIARSFALHSQCSHRDWDFAKDGVHNNTAESFNSWVEHMRDVHFYVSKQHLQRYCNDVMSRWNLRVAVEKTVTRKGQRVVKVLMEKMPLLDRLRTIFGHAVGRQVRRDRNTGGIVVP</sequence>
<organism evidence="2 3">
    <name type="scientific">Azospirillum argentinense</name>
    <dbReference type="NCBI Taxonomy" id="2970906"/>
    <lineage>
        <taxon>Bacteria</taxon>
        <taxon>Pseudomonadati</taxon>
        <taxon>Pseudomonadota</taxon>
        <taxon>Alphaproteobacteria</taxon>
        <taxon>Rhodospirillales</taxon>
        <taxon>Azospirillaceae</taxon>
        <taxon>Azospirillum</taxon>
    </lineage>
</organism>
<feature type="domain" description="ISXO2-like transposase" evidence="1">
    <location>
        <begin position="37"/>
        <end position="186"/>
    </location>
</feature>
<dbReference type="AlphaFoldDB" id="A0A5B0KMQ2"/>
<evidence type="ECO:0000313" key="3">
    <source>
        <dbReference type="Proteomes" id="UP000325333"/>
    </source>
</evidence>
<dbReference type="Pfam" id="PF12762">
    <property type="entry name" value="DDE_Tnp_IS1595"/>
    <property type="match status" value="1"/>
</dbReference>